<reference evidence="2 5" key="1">
    <citation type="submission" date="2015-01" db="EMBL/GenBank/DDBJ databases">
        <title>Vibrio sp. C1 JCM 19231 whole genome shotgun sequence.</title>
        <authorList>
            <person name="Sawabe T."/>
            <person name="Meirelles P."/>
            <person name="Feng G."/>
            <person name="Sayaka M."/>
            <person name="Hattori M."/>
            <person name="Ohkuma M."/>
        </authorList>
    </citation>
    <scope>NUCLEOTIDE SEQUENCE [LARGE SCALE GENOMIC DNA]</scope>
    <source>
        <strain evidence="5">JCM 19231</strain>
        <strain evidence="2">JCM19231</strain>
    </source>
</reference>
<evidence type="ECO:0000313" key="5">
    <source>
        <dbReference type="Proteomes" id="UP000031671"/>
    </source>
</evidence>
<dbReference type="EMBL" id="BBSC01000003">
    <property type="protein sequence ID" value="GAM74714.1"/>
    <property type="molecule type" value="Genomic_DNA"/>
</dbReference>
<protein>
    <submittedName>
        <fullName evidence="3">Uncharacterized protein</fullName>
    </submittedName>
</protein>
<keyword evidence="1" id="KW-0732">Signal</keyword>
<evidence type="ECO:0000313" key="2">
    <source>
        <dbReference type="EMBL" id="GAM54018.1"/>
    </source>
</evidence>
<feature type="chain" id="PRO_5010413543" evidence="1">
    <location>
        <begin position="19"/>
        <end position="56"/>
    </location>
</feature>
<keyword evidence="5" id="KW-1185">Reference proteome</keyword>
<sequence>MKWMLIALAMAFSGSVFAGYGTGGVPSVPCYIDGKYEGTIPINECHRIGGKVPGEK</sequence>
<organism evidence="3 4">
    <name type="scientific">Vibrio ishigakensis</name>
    <dbReference type="NCBI Taxonomy" id="1481914"/>
    <lineage>
        <taxon>Bacteria</taxon>
        <taxon>Pseudomonadati</taxon>
        <taxon>Pseudomonadota</taxon>
        <taxon>Gammaproteobacteria</taxon>
        <taxon>Vibrionales</taxon>
        <taxon>Vibrionaceae</taxon>
        <taxon>Vibrio</taxon>
    </lineage>
</organism>
<dbReference type="STRING" id="1481914.JCM19241_1057"/>
<feature type="signal peptide" evidence="1">
    <location>
        <begin position="1"/>
        <end position="18"/>
    </location>
</feature>
<dbReference type="RefSeq" id="WP_261836872.1">
    <property type="nucleotide sequence ID" value="NZ_AP024882.1"/>
</dbReference>
<dbReference type="Proteomes" id="UP000031671">
    <property type="component" value="Unassembled WGS sequence"/>
</dbReference>
<dbReference type="Proteomes" id="UP000031666">
    <property type="component" value="Unassembled WGS sequence"/>
</dbReference>
<evidence type="ECO:0000313" key="3">
    <source>
        <dbReference type="EMBL" id="GAM74714.1"/>
    </source>
</evidence>
<accession>A0A0B8NS99</accession>
<dbReference type="AlphaFoldDB" id="A0A0B8QJH7"/>
<reference evidence="3 4" key="2">
    <citation type="submission" date="2015-01" db="EMBL/GenBank/DDBJ databases">
        <title>Vibrio sp. C94 JCM 19241 whole genome shotgun sequence.</title>
        <authorList>
            <person name="Sawabe T."/>
            <person name="Meirelles P."/>
            <person name="Feng G."/>
            <person name="Sayaka M."/>
            <person name="Hattori M."/>
            <person name="Ohkuma M."/>
        </authorList>
    </citation>
    <scope>NUCLEOTIDE SEQUENCE [LARGE SCALE GENOMIC DNA]</scope>
    <source>
        <strain evidence="4">JCM 19241</strain>
        <strain evidence="3">JCM19241</strain>
    </source>
</reference>
<dbReference type="EMBL" id="BBRZ01000001">
    <property type="protein sequence ID" value="GAM54018.1"/>
    <property type="molecule type" value="Genomic_DNA"/>
</dbReference>
<reference evidence="4 5" key="3">
    <citation type="submission" date="2015-01" db="EMBL/GenBank/DDBJ databases">
        <authorList>
            <consortium name="NBRP consortium"/>
            <person name="Sawabe T."/>
            <person name="Meirelles P."/>
            <person name="Feng G."/>
            <person name="Sayaka M."/>
            <person name="Hattori M."/>
            <person name="Ohkuma M."/>
        </authorList>
    </citation>
    <scope>NUCLEOTIDE SEQUENCE [LARGE SCALE GENOMIC DNA]</scope>
    <source>
        <strain evidence="5">JCM 19231</strain>
        <strain evidence="4">JCM 19241</strain>
        <strain evidence="2">JCM19231</strain>
        <strain evidence="3">JCM19241</strain>
    </source>
</reference>
<evidence type="ECO:0000313" key="4">
    <source>
        <dbReference type="Proteomes" id="UP000031666"/>
    </source>
</evidence>
<gene>
    <name evidence="2" type="ORF">JCM19231_3538</name>
    <name evidence="3" type="ORF">JCM19241_1057</name>
</gene>
<comment type="caution">
    <text evidence="3">The sequence shown here is derived from an EMBL/GenBank/DDBJ whole genome shotgun (WGS) entry which is preliminary data.</text>
</comment>
<accession>A0A0B8QJH7</accession>
<name>A0A0B8QJH7_9VIBR</name>
<evidence type="ECO:0000256" key="1">
    <source>
        <dbReference type="SAM" id="SignalP"/>
    </source>
</evidence>
<proteinExistence type="predicted"/>